<dbReference type="PROSITE" id="PS50127">
    <property type="entry name" value="UBC_2"/>
    <property type="match status" value="1"/>
</dbReference>
<proteinExistence type="predicted"/>
<dbReference type="FunFam" id="3.10.110.10:FF:000239">
    <property type="entry name" value="NEDD8-conjugating enzyme Ubc12"/>
    <property type="match status" value="1"/>
</dbReference>
<feature type="domain" description="UBC core" evidence="8">
    <location>
        <begin position="106"/>
        <end position="234"/>
    </location>
</feature>
<dbReference type="InterPro" id="IPR016135">
    <property type="entry name" value="UBQ-conjugating_enzyme/RWD"/>
</dbReference>
<dbReference type="GO" id="GO:0016740">
    <property type="term" value="F:transferase activity"/>
    <property type="evidence" value="ECO:0007669"/>
    <property type="project" value="UniProtKB-KW"/>
</dbReference>
<keyword evidence="3" id="KW-0547">Nucleotide-binding</keyword>
<feature type="non-terminal residue" evidence="9">
    <location>
        <position position="234"/>
    </location>
</feature>
<feature type="chain" id="PRO_5021445077" description="NEDD8 carrier protein" evidence="7">
    <location>
        <begin position="20"/>
        <end position="234"/>
    </location>
</feature>
<comment type="pathway">
    <text evidence="1">Protein modification; protein neddylation.</text>
</comment>
<evidence type="ECO:0000256" key="7">
    <source>
        <dbReference type="SAM" id="SignalP"/>
    </source>
</evidence>
<keyword evidence="4" id="KW-0833">Ubl conjugation pathway</keyword>
<dbReference type="Gramene" id="RZC81643">
    <property type="protein sequence ID" value="RZC81643"/>
    <property type="gene ID" value="C5167_044235"/>
</dbReference>
<keyword evidence="7" id="KW-0732">Signal</keyword>
<gene>
    <name evidence="9" type="ORF">C5167_044235</name>
</gene>
<dbReference type="CDD" id="cd23794">
    <property type="entry name" value="UBCc_UBE2F_UBE2M"/>
    <property type="match status" value="1"/>
</dbReference>
<dbReference type="Pfam" id="PF00179">
    <property type="entry name" value="UQ_con"/>
    <property type="match status" value="1"/>
</dbReference>
<evidence type="ECO:0000313" key="9">
    <source>
        <dbReference type="EMBL" id="RZC81643.1"/>
    </source>
</evidence>
<evidence type="ECO:0000256" key="1">
    <source>
        <dbReference type="ARBA" id="ARBA00005032"/>
    </source>
</evidence>
<dbReference type="InterPro" id="IPR000608">
    <property type="entry name" value="UBC"/>
</dbReference>
<feature type="signal peptide" evidence="7">
    <location>
        <begin position="1"/>
        <end position="19"/>
    </location>
</feature>
<dbReference type="AlphaFoldDB" id="A0A4Y7L811"/>
<accession>A0A4Y7L811</accession>
<dbReference type="Gene3D" id="3.10.110.10">
    <property type="entry name" value="Ubiquitin Conjugating Enzyme"/>
    <property type="match status" value="1"/>
</dbReference>
<dbReference type="SMART" id="SM00212">
    <property type="entry name" value="UBCc"/>
    <property type="match status" value="1"/>
</dbReference>
<reference evidence="9 10" key="1">
    <citation type="journal article" date="2018" name="Science">
        <title>The opium poppy genome and morphinan production.</title>
        <authorList>
            <person name="Guo L."/>
            <person name="Winzer T."/>
            <person name="Yang X."/>
            <person name="Li Y."/>
            <person name="Ning Z."/>
            <person name="He Z."/>
            <person name="Teodor R."/>
            <person name="Lu Y."/>
            <person name="Bowser T.A."/>
            <person name="Graham I.A."/>
            <person name="Ye K."/>
        </authorList>
    </citation>
    <scope>NUCLEOTIDE SEQUENCE [LARGE SCALE GENOMIC DNA]</scope>
    <source>
        <strain evidence="10">cv. HN1</strain>
        <tissue evidence="9">Leaves</tissue>
    </source>
</reference>
<evidence type="ECO:0000256" key="4">
    <source>
        <dbReference type="ARBA" id="ARBA00022786"/>
    </source>
</evidence>
<evidence type="ECO:0000256" key="5">
    <source>
        <dbReference type="ARBA" id="ARBA00022840"/>
    </source>
</evidence>
<organism evidence="9 10">
    <name type="scientific">Papaver somniferum</name>
    <name type="common">Opium poppy</name>
    <dbReference type="NCBI Taxonomy" id="3469"/>
    <lineage>
        <taxon>Eukaryota</taxon>
        <taxon>Viridiplantae</taxon>
        <taxon>Streptophyta</taxon>
        <taxon>Embryophyta</taxon>
        <taxon>Tracheophyta</taxon>
        <taxon>Spermatophyta</taxon>
        <taxon>Magnoliopsida</taxon>
        <taxon>Ranunculales</taxon>
        <taxon>Papaveraceae</taxon>
        <taxon>Papaveroideae</taxon>
        <taxon>Papaver</taxon>
    </lineage>
</organism>
<name>A0A4Y7L811_PAPSO</name>
<evidence type="ECO:0000313" key="10">
    <source>
        <dbReference type="Proteomes" id="UP000316621"/>
    </source>
</evidence>
<dbReference type="STRING" id="3469.A0A4Y7L811"/>
<keyword evidence="2" id="KW-0808">Transferase</keyword>
<dbReference type="EMBL" id="CM010724">
    <property type="protein sequence ID" value="RZC81643.1"/>
    <property type="molecule type" value="Genomic_DNA"/>
</dbReference>
<evidence type="ECO:0000259" key="8">
    <source>
        <dbReference type="PROSITE" id="PS50127"/>
    </source>
</evidence>
<dbReference type="Proteomes" id="UP000316621">
    <property type="component" value="Chromosome 10"/>
</dbReference>
<dbReference type="GO" id="GO:0005524">
    <property type="term" value="F:ATP binding"/>
    <property type="evidence" value="ECO:0007669"/>
    <property type="project" value="UniProtKB-KW"/>
</dbReference>
<dbReference type="PANTHER" id="PTHR24068">
    <property type="entry name" value="UBIQUITIN-CONJUGATING ENZYME E2"/>
    <property type="match status" value="1"/>
</dbReference>
<sequence length="234" mass="27303">MRSLLYLLLLLLSCKIQDGKDSGILLATTKTNKKKNPPTLVHKTVMKNEFSRMAKVVANQPLWQHWSCIPQGRAVRCWGTSYYRTSVFVRRNLFVGDNSNLCTTCFSELWNDAEYTRIDKPIFYQCPHCVSFLFLAINLPQTTKISFPNGKDELINFEIIIRPDEVYYRSGKFEFTFQVSPTYPHEAPKVQYKTKVYHPNVELEGNVYLNILHEDWKPVLNINTVIYGLKYLFT</sequence>
<protein>
    <recommendedName>
        <fullName evidence="6">NEDD8 carrier protein</fullName>
    </recommendedName>
</protein>
<keyword evidence="10" id="KW-1185">Reference proteome</keyword>
<evidence type="ECO:0000256" key="3">
    <source>
        <dbReference type="ARBA" id="ARBA00022741"/>
    </source>
</evidence>
<evidence type="ECO:0000256" key="2">
    <source>
        <dbReference type="ARBA" id="ARBA00022679"/>
    </source>
</evidence>
<evidence type="ECO:0000256" key="6">
    <source>
        <dbReference type="ARBA" id="ARBA00079113"/>
    </source>
</evidence>
<dbReference type="SUPFAM" id="SSF54495">
    <property type="entry name" value="UBC-like"/>
    <property type="match status" value="1"/>
</dbReference>
<keyword evidence="5" id="KW-0067">ATP-binding</keyword>